<comment type="caution">
    <text evidence="1">The sequence shown here is derived from an EMBL/GenBank/DDBJ whole genome shotgun (WGS) entry which is preliminary data.</text>
</comment>
<organism evidence="1 2">
    <name type="scientific">Eschrichtius robustus</name>
    <name type="common">California gray whale</name>
    <name type="synonym">Eschrichtius gibbosus</name>
    <dbReference type="NCBI Taxonomy" id="9764"/>
    <lineage>
        <taxon>Eukaryota</taxon>
        <taxon>Metazoa</taxon>
        <taxon>Chordata</taxon>
        <taxon>Craniata</taxon>
        <taxon>Vertebrata</taxon>
        <taxon>Euteleostomi</taxon>
        <taxon>Mammalia</taxon>
        <taxon>Eutheria</taxon>
        <taxon>Laurasiatheria</taxon>
        <taxon>Artiodactyla</taxon>
        <taxon>Whippomorpha</taxon>
        <taxon>Cetacea</taxon>
        <taxon>Mysticeti</taxon>
        <taxon>Eschrichtiidae</taxon>
        <taxon>Eschrichtius</taxon>
    </lineage>
</organism>
<sequence>MTQQPQEGFARSLEDAQEWMKAVQERLQVNDNTQGPRVALEARLRETEVAQALLPAPSLLLCS</sequence>
<evidence type="ECO:0000313" key="2">
    <source>
        <dbReference type="Proteomes" id="UP001159641"/>
    </source>
</evidence>
<dbReference type="AlphaFoldDB" id="A0AB34HMI9"/>
<reference evidence="1 2" key="1">
    <citation type="submission" date="2022-11" db="EMBL/GenBank/DDBJ databases">
        <title>Whole genome sequence of Eschrichtius robustus ER-17-0199.</title>
        <authorList>
            <person name="Bruniche-Olsen A."/>
            <person name="Black A.N."/>
            <person name="Fields C.J."/>
            <person name="Walden K."/>
            <person name="Dewoody J.A."/>
        </authorList>
    </citation>
    <scope>NUCLEOTIDE SEQUENCE [LARGE SCALE GENOMIC DNA]</scope>
    <source>
        <strain evidence="1">ER-17-0199</strain>
        <tissue evidence="1">Blubber</tissue>
    </source>
</reference>
<gene>
    <name evidence="1" type="ORF">J1605_020071</name>
</gene>
<dbReference type="EMBL" id="JAIQCJ010001134">
    <property type="protein sequence ID" value="KAJ8792220.1"/>
    <property type="molecule type" value="Genomic_DNA"/>
</dbReference>
<keyword evidence="2" id="KW-1185">Reference proteome</keyword>
<dbReference type="Proteomes" id="UP001159641">
    <property type="component" value="Unassembled WGS sequence"/>
</dbReference>
<accession>A0AB34HMI9</accession>
<proteinExistence type="predicted"/>
<name>A0AB34HMI9_ESCRO</name>
<evidence type="ECO:0000313" key="1">
    <source>
        <dbReference type="EMBL" id="KAJ8792220.1"/>
    </source>
</evidence>
<protein>
    <submittedName>
        <fullName evidence="1">Uncharacterized protein</fullName>
    </submittedName>
</protein>